<keyword evidence="9" id="KW-1185">Reference proteome</keyword>
<proteinExistence type="inferred from homology"/>
<sequence>MAFETWLIYLLAAIGLSLSPGPNGLLALTHGALHGRRMTLYTILGSCIGFIIVIALSMFGIGALLNASLAWLTVLKWVGGAYLVWLGIQVWRSPPIGITDYTAVASRSPGSLFRQGALAAISNPKVILFFAAFLPQFIDPSRSLLVQFVVLAGTFAVVEFSIELVVASLANRISKWLTKVGRRFNQGCGAAFIAIGVALPLPLRS</sequence>
<keyword evidence="3" id="KW-1003">Cell membrane</keyword>
<evidence type="ECO:0000313" key="9">
    <source>
        <dbReference type="Proteomes" id="UP000344571"/>
    </source>
</evidence>
<dbReference type="RefSeq" id="WP_153274260.1">
    <property type="nucleotide sequence ID" value="NZ_CP033116.1"/>
</dbReference>
<reference evidence="8 9" key="1">
    <citation type="submission" date="2018-10" db="EMBL/GenBank/DDBJ databases">
        <title>Complete genome sequence of Pseudomonas pelagia strain Kongs-67.</title>
        <authorList>
            <person name="Sinha R.K."/>
            <person name="Krishnan K."/>
        </authorList>
    </citation>
    <scope>NUCLEOTIDE SEQUENCE [LARGE SCALE GENOMIC DNA]</scope>
    <source>
        <strain evidence="8 9">Kongs-67</strain>
    </source>
</reference>
<evidence type="ECO:0000256" key="5">
    <source>
        <dbReference type="ARBA" id="ARBA00022989"/>
    </source>
</evidence>
<evidence type="ECO:0000256" key="6">
    <source>
        <dbReference type="ARBA" id="ARBA00023136"/>
    </source>
</evidence>
<dbReference type="Proteomes" id="UP000344571">
    <property type="component" value="Chromosome"/>
</dbReference>
<gene>
    <name evidence="8" type="ORF">EAO82_00825</name>
</gene>
<comment type="similarity">
    <text evidence="2">Belongs to the Rht family.</text>
</comment>
<name>A0ABX6CKX9_9GAMM</name>
<dbReference type="PIRSF" id="PIRSF006324">
    <property type="entry name" value="LeuE"/>
    <property type="match status" value="1"/>
</dbReference>
<protein>
    <submittedName>
        <fullName evidence="8">LysE family translocator</fullName>
    </submittedName>
</protein>
<evidence type="ECO:0000256" key="4">
    <source>
        <dbReference type="ARBA" id="ARBA00022692"/>
    </source>
</evidence>
<dbReference type="PANTHER" id="PTHR30086:SF14">
    <property type="entry name" value="HOMOSERINE_HOMOSERINE LACTONE EFFLUX PROTEIN"/>
    <property type="match status" value="1"/>
</dbReference>
<feature type="transmembrane region" description="Helical" evidence="7">
    <location>
        <begin position="69"/>
        <end position="88"/>
    </location>
</feature>
<keyword evidence="6 7" id="KW-0472">Membrane</keyword>
<dbReference type="PANTHER" id="PTHR30086">
    <property type="entry name" value="ARGININE EXPORTER PROTEIN ARGO"/>
    <property type="match status" value="1"/>
</dbReference>
<feature type="transmembrane region" description="Helical" evidence="7">
    <location>
        <begin position="6"/>
        <end position="28"/>
    </location>
</feature>
<dbReference type="Pfam" id="PF01810">
    <property type="entry name" value="LysE"/>
    <property type="match status" value="1"/>
</dbReference>
<dbReference type="InterPro" id="IPR001123">
    <property type="entry name" value="LeuE-type"/>
</dbReference>
<feature type="transmembrane region" description="Helical" evidence="7">
    <location>
        <begin position="144"/>
        <end position="166"/>
    </location>
</feature>
<feature type="transmembrane region" description="Helical" evidence="7">
    <location>
        <begin position="117"/>
        <end position="138"/>
    </location>
</feature>
<organism evidence="8 9">
    <name type="scientific">Halopseudomonas pelagia</name>
    <dbReference type="NCBI Taxonomy" id="553151"/>
    <lineage>
        <taxon>Bacteria</taxon>
        <taxon>Pseudomonadati</taxon>
        <taxon>Pseudomonadota</taxon>
        <taxon>Gammaproteobacteria</taxon>
        <taxon>Pseudomonadales</taxon>
        <taxon>Pseudomonadaceae</taxon>
        <taxon>Halopseudomonas</taxon>
    </lineage>
</organism>
<keyword evidence="5 7" id="KW-1133">Transmembrane helix</keyword>
<feature type="transmembrane region" description="Helical" evidence="7">
    <location>
        <begin position="187"/>
        <end position="203"/>
    </location>
</feature>
<evidence type="ECO:0000256" key="2">
    <source>
        <dbReference type="ARBA" id="ARBA00007928"/>
    </source>
</evidence>
<feature type="transmembrane region" description="Helical" evidence="7">
    <location>
        <begin position="40"/>
        <end position="63"/>
    </location>
</feature>
<keyword evidence="4 7" id="KW-0812">Transmembrane</keyword>
<evidence type="ECO:0000313" key="8">
    <source>
        <dbReference type="EMBL" id="QFY55040.1"/>
    </source>
</evidence>
<accession>A0ABX6CKX9</accession>
<comment type="subcellular location">
    <subcellularLocation>
        <location evidence="1">Cell membrane</location>
        <topology evidence="1">Multi-pass membrane protein</topology>
    </subcellularLocation>
</comment>
<evidence type="ECO:0000256" key="3">
    <source>
        <dbReference type="ARBA" id="ARBA00022475"/>
    </source>
</evidence>
<dbReference type="EMBL" id="CP033116">
    <property type="protein sequence ID" value="QFY55040.1"/>
    <property type="molecule type" value="Genomic_DNA"/>
</dbReference>
<evidence type="ECO:0000256" key="7">
    <source>
        <dbReference type="SAM" id="Phobius"/>
    </source>
</evidence>
<evidence type="ECO:0000256" key="1">
    <source>
        <dbReference type="ARBA" id="ARBA00004651"/>
    </source>
</evidence>